<proteinExistence type="predicted"/>
<comment type="caution">
    <text evidence="2">The sequence shown here is derived from an EMBL/GenBank/DDBJ whole genome shotgun (WGS) entry which is preliminary data.</text>
</comment>
<accession>A0A1V6MI44</accession>
<evidence type="ECO:0000313" key="2">
    <source>
        <dbReference type="EMBL" id="OQD51962.1"/>
    </source>
</evidence>
<protein>
    <submittedName>
        <fullName evidence="2">Uncharacterized protein</fullName>
    </submittedName>
</protein>
<name>A0A1V6MI44_9ACTN</name>
<dbReference type="Proteomes" id="UP000184286">
    <property type="component" value="Unassembled WGS sequence"/>
</dbReference>
<gene>
    <name evidence="2" type="ORF">BM536_036960</name>
</gene>
<dbReference type="EMBL" id="MPOH02000025">
    <property type="protein sequence ID" value="OQD51962.1"/>
    <property type="molecule type" value="Genomic_DNA"/>
</dbReference>
<reference evidence="3" key="1">
    <citation type="submission" date="2016-11" db="EMBL/GenBank/DDBJ databases">
        <authorList>
            <person name="Schniete J.K."/>
            <person name="Salih T."/>
            <person name="Algora Gallardo L."/>
            <person name="Martinez Fernandez S."/>
            <person name="Herron P.R."/>
        </authorList>
    </citation>
    <scope>NUCLEOTIDE SEQUENCE [LARGE SCALE GENOMIC DNA]</scope>
    <source>
        <strain evidence="3">DSM 41896</strain>
    </source>
</reference>
<reference evidence="2 3" key="2">
    <citation type="submission" date="2017-02" db="EMBL/GenBank/DDBJ databases">
        <title>Draft genome sequence of Streptomyces phaeoluteigriseus type strain DSM41896.</title>
        <authorList>
            <person name="Salih T.S."/>
            <person name="Algora Gallardo L."/>
            <person name="Melo Santos T."/>
            <person name="Filgueira Martinez S."/>
            <person name="Herron P.R."/>
        </authorList>
    </citation>
    <scope>NUCLEOTIDE SEQUENCE [LARGE SCALE GENOMIC DNA]</scope>
    <source>
        <strain evidence="2 3">DSM 41896</strain>
    </source>
</reference>
<evidence type="ECO:0000256" key="1">
    <source>
        <dbReference type="SAM" id="MobiDB-lite"/>
    </source>
</evidence>
<organism evidence="2 3">
    <name type="scientific">Streptomyces phaeoluteigriseus</name>
    <dbReference type="NCBI Taxonomy" id="114686"/>
    <lineage>
        <taxon>Bacteria</taxon>
        <taxon>Bacillati</taxon>
        <taxon>Actinomycetota</taxon>
        <taxon>Actinomycetes</taxon>
        <taxon>Kitasatosporales</taxon>
        <taxon>Streptomycetaceae</taxon>
        <taxon>Streptomyces</taxon>
        <taxon>Streptomyces aurantiacus group</taxon>
    </lineage>
</organism>
<evidence type="ECO:0000313" key="3">
    <source>
        <dbReference type="Proteomes" id="UP000184286"/>
    </source>
</evidence>
<feature type="region of interest" description="Disordered" evidence="1">
    <location>
        <begin position="46"/>
        <end position="74"/>
    </location>
</feature>
<sequence length="92" mass="9698">MGRSHHFHLDVGGHSVTVNIDHGRHGAAELLVDGKETGRAEIHGRRPLTLTGELPTDPPRPVSVRVTPGPGGAPRCTAVLDGAETVMPPRAF</sequence>
<dbReference type="AlphaFoldDB" id="A0A1V6MI44"/>